<sequence>MAIISLPVSHNSTSLSDVTGSLIATLNALPGDINAEVNVTELATLLQSLSNVLSPTTATLSNATIEALATNLTFVNSNLQAYEGALASFPPAEIGRSSTEQIAELISIAATKYDLMTVWAPETWSIVFVFMYAIISKLVLLWCVPRIGRPSPARGKTTSELEQTSISSGDTMTVERRLEIESRVKQIFRQGSNLILSTIVLGIQLAAFDLLRVPTTYISLRDYKLIIIAIKLVVLPYALELIFSEPHAHIYVHHILTFALLFLGQITVFYTRDFELFRLGQWWILQASTEQATYLGMLLSHMSNYHKLLGNHPNRQKHLLSWAARIMTFASCIGYFQKLVPIAFTIYWLVRMWNELAEASALGRFWLAWCVMLLTALLIMQILFCDQAFALAAHLSAKAAGSEPSLERSGPLVKFIASQWRRHRGIHQAVRYWYPRRRAPSPDGTIVATEVDTRRLTTASGV</sequence>
<evidence type="ECO:0000256" key="1">
    <source>
        <dbReference type="SAM" id="Phobius"/>
    </source>
</evidence>
<accession>A0A165YK90</accession>
<feature type="transmembrane region" description="Helical" evidence="1">
    <location>
        <begin position="365"/>
        <end position="385"/>
    </location>
</feature>
<evidence type="ECO:0000313" key="3">
    <source>
        <dbReference type="Proteomes" id="UP000076798"/>
    </source>
</evidence>
<dbReference type="EMBL" id="KV428248">
    <property type="protein sequence ID" value="KZT33334.1"/>
    <property type="molecule type" value="Genomic_DNA"/>
</dbReference>
<proteinExistence type="predicted"/>
<dbReference type="AlphaFoldDB" id="A0A165YK90"/>
<evidence type="ECO:0000313" key="2">
    <source>
        <dbReference type="EMBL" id="KZT33334.1"/>
    </source>
</evidence>
<keyword evidence="1" id="KW-0472">Membrane</keyword>
<dbReference type="Proteomes" id="UP000076798">
    <property type="component" value="Unassembled WGS sequence"/>
</dbReference>
<name>A0A165YK90_9AGAM</name>
<feature type="transmembrane region" description="Helical" evidence="1">
    <location>
        <begin position="223"/>
        <end position="243"/>
    </location>
</feature>
<feature type="transmembrane region" description="Helical" evidence="1">
    <location>
        <begin position="322"/>
        <end position="350"/>
    </location>
</feature>
<organism evidence="2 3">
    <name type="scientific">Sistotremastrum suecicum HHB10207 ss-3</name>
    <dbReference type="NCBI Taxonomy" id="1314776"/>
    <lineage>
        <taxon>Eukaryota</taxon>
        <taxon>Fungi</taxon>
        <taxon>Dikarya</taxon>
        <taxon>Basidiomycota</taxon>
        <taxon>Agaricomycotina</taxon>
        <taxon>Agaricomycetes</taxon>
        <taxon>Sistotremastrales</taxon>
        <taxon>Sistotremastraceae</taxon>
        <taxon>Sistotremastrum</taxon>
    </lineage>
</organism>
<keyword evidence="1" id="KW-0812">Transmembrane</keyword>
<reference evidence="2 3" key="1">
    <citation type="journal article" date="2016" name="Mol. Biol. Evol.">
        <title>Comparative Genomics of Early-Diverging Mushroom-Forming Fungi Provides Insights into the Origins of Lignocellulose Decay Capabilities.</title>
        <authorList>
            <person name="Nagy L.G."/>
            <person name="Riley R."/>
            <person name="Tritt A."/>
            <person name="Adam C."/>
            <person name="Daum C."/>
            <person name="Floudas D."/>
            <person name="Sun H."/>
            <person name="Yadav J.S."/>
            <person name="Pangilinan J."/>
            <person name="Larsson K.H."/>
            <person name="Matsuura K."/>
            <person name="Barry K."/>
            <person name="Labutti K."/>
            <person name="Kuo R."/>
            <person name="Ohm R.A."/>
            <person name="Bhattacharya S.S."/>
            <person name="Shirouzu T."/>
            <person name="Yoshinaga Y."/>
            <person name="Martin F.M."/>
            <person name="Grigoriev I.V."/>
            <person name="Hibbett D.S."/>
        </authorList>
    </citation>
    <scope>NUCLEOTIDE SEQUENCE [LARGE SCALE GENOMIC DNA]</scope>
    <source>
        <strain evidence="2 3">HHB10207 ss-3</strain>
    </source>
</reference>
<keyword evidence="3" id="KW-1185">Reference proteome</keyword>
<protein>
    <submittedName>
        <fullName evidence="2">Uncharacterized protein</fullName>
    </submittedName>
</protein>
<keyword evidence="1" id="KW-1133">Transmembrane helix</keyword>
<feature type="transmembrane region" description="Helical" evidence="1">
    <location>
        <begin position="193"/>
        <end position="211"/>
    </location>
</feature>
<feature type="transmembrane region" description="Helical" evidence="1">
    <location>
        <begin position="124"/>
        <end position="144"/>
    </location>
</feature>
<gene>
    <name evidence="2" type="ORF">SISSUDRAFT_1066217</name>
</gene>
<feature type="transmembrane region" description="Helical" evidence="1">
    <location>
        <begin position="250"/>
        <end position="270"/>
    </location>
</feature>
<dbReference type="OrthoDB" id="2528625at2759"/>